<evidence type="ECO:0000313" key="3">
    <source>
        <dbReference type="Proteomes" id="UP000288073"/>
    </source>
</evidence>
<comment type="caution">
    <text evidence="1">The sequence shown here is derived from an EMBL/GenBank/DDBJ whole genome shotgun (WGS) entry which is preliminary data.</text>
</comment>
<proteinExistence type="predicted"/>
<dbReference type="InterPro" id="IPR011990">
    <property type="entry name" value="TPR-like_helical_dom_sf"/>
</dbReference>
<organism evidence="1 4">
    <name type="scientific">Thermus scotoductus</name>
    <dbReference type="NCBI Taxonomy" id="37636"/>
    <lineage>
        <taxon>Bacteria</taxon>
        <taxon>Thermotogati</taxon>
        <taxon>Deinococcota</taxon>
        <taxon>Deinococci</taxon>
        <taxon>Thermales</taxon>
        <taxon>Thermaceae</taxon>
        <taxon>Thermus</taxon>
    </lineage>
</organism>
<dbReference type="AlphaFoldDB" id="A0A430QVE7"/>
<dbReference type="Gene3D" id="1.25.40.10">
    <property type="entry name" value="Tetratricopeptide repeat domain"/>
    <property type="match status" value="1"/>
</dbReference>
<sequence length="237" mass="26549">MNKESEAFCYRGIIDVRGWEDARVPGIAELVRQVSLPNLSAREAQEELNRLEAQGVPYAMVYNRAIRWTYSPDPKVRARAMDEAVVRPIAERYPYSLGGTFSAGWWAGVILWSQGRYEQALRLAQPSAGILALSGSVVAWAEYAGAGVKQNKNNACTRAHFWTRKSITPAGVYTLGMCYLEGDGGFPKDPVEAYALFWLGNERYPGPLFAQRLRELEATLSPEQIARGRQRVANYLR</sequence>
<evidence type="ECO:0000313" key="4">
    <source>
        <dbReference type="Proteomes" id="UP000288082"/>
    </source>
</evidence>
<dbReference type="Proteomes" id="UP000288073">
    <property type="component" value="Unassembled WGS sequence"/>
</dbReference>
<evidence type="ECO:0008006" key="5">
    <source>
        <dbReference type="Google" id="ProtNLM"/>
    </source>
</evidence>
<dbReference type="SUPFAM" id="SSF81901">
    <property type="entry name" value="HCP-like"/>
    <property type="match status" value="1"/>
</dbReference>
<dbReference type="EMBL" id="PEMN01000001">
    <property type="protein sequence ID" value="RTI21032.1"/>
    <property type="molecule type" value="Genomic_DNA"/>
</dbReference>
<accession>A0A430QVE7</accession>
<evidence type="ECO:0000313" key="2">
    <source>
        <dbReference type="EMBL" id="RTI21032.1"/>
    </source>
</evidence>
<evidence type="ECO:0000313" key="1">
    <source>
        <dbReference type="EMBL" id="RTG98921.1"/>
    </source>
</evidence>
<name>A0A430QVE7_THESC</name>
<reference evidence="3 4" key="1">
    <citation type="journal article" date="2019" name="Extremophiles">
        <title>Biogeography of thermophiles and predominance of Thermus scotoductus in domestic water heaters.</title>
        <authorList>
            <person name="Wilpiszeski R.L."/>
            <person name="Zhang Z."/>
            <person name="House C.H."/>
        </authorList>
    </citation>
    <scope>NUCLEOTIDE SEQUENCE [LARGE SCALE GENOMIC DNA]</scope>
    <source>
        <strain evidence="2 3">10_S10</strain>
        <strain evidence="1 4">38_S38</strain>
    </source>
</reference>
<dbReference type="Proteomes" id="UP000288082">
    <property type="component" value="Unassembled WGS sequence"/>
</dbReference>
<protein>
    <recommendedName>
        <fullName evidence="5">Sel1 repeat family protein</fullName>
    </recommendedName>
</protein>
<dbReference type="EMBL" id="PELM01000485">
    <property type="protein sequence ID" value="RTG98921.1"/>
    <property type="molecule type" value="Genomic_DNA"/>
</dbReference>
<gene>
    <name evidence="2" type="ORF">CSW23_00035</name>
    <name evidence="1" type="ORF">CSW50_14085</name>
</gene>